<comment type="caution">
    <text evidence="2">The sequence shown here is derived from an EMBL/GenBank/DDBJ whole genome shotgun (WGS) entry which is preliminary data.</text>
</comment>
<dbReference type="InterPro" id="IPR023753">
    <property type="entry name" value="FAD/NAD-binding_dom"/>
</dbReference>
<dbReference type="STRING" id="1176165.GCA_001584405_00908"/>
<dbReference type="InterPro" id="IPR036188">
    <property type="entry name" value="FAD/NAD-bd_sf"/>
</dbReference>
<organism evidence="2 3">
    <name type="scientific">Brevibacterium ravenspurgense</name>
    <dbReference type="NCBI Taxonomy" id="479117"/>
    <lineage>
        <taxon>Bacteria</taxon>
        <taxon>Bacillati</taxon>
        <taxon>Actinomycetota</taxon>
        <taxon>Actinomycetes</taxon>
        <taxon>Micrococcales</taxon>
        <taxon>Brevibacteriaceae</taxon>
        <taxon>Brevibacterium</taxon>
    </lineage>
</organism>
<evidence type="ECO:0000313" key="2">
    <source>
        <dbReference type="EMBL" id="PKY70528.1"/>
    </source>
</evidence>
<name>A0A2I1IHC4_9MICO</name>
<dbReference type="Proteomes" id="UP000242755">
    <property type="component" value="Unassembled WGS sequence"/>
</dbReference>
<dbReference type="Pfam" id="PF07992">
    <property type="entry name" value="Pyr_redox_2"/>
    <property type="match status" value="1"/>
</dbReference>
<dbReference type="PRINTS" id="PR00368">
    <property type="entry name" value="FADPNR"/>
</dbReference>
<dbReference type="PANTHER" id="PTHR43014">
    <property type="entry name" value="MERCURIC REDUCTASE"/>
    <property type="match status" value="1"/>
</dbReference>
<dbReference type="AlphaFoldDB" id="A0A2I1IHC4"/>
<evidence type="ECO:0000313" key="3">
    <source>
        <dbReference type="Proteomes" id="UP000242755"/>
    </source>
</evidence>
<gene>
    <name evidence="2" type="ORF">CYJ40_05270</name>
</gene>
<dbReference type="PRINTS" id="PR00411">
    <property type="entry name" value="PNDRDTASEI"/>
</dbReference>
<protein>
    <recommendedName>
        <fullName evidence="1">FAD/NAD(P)-binding domain-containing protein</fullName>
    </recommendedName>
</protein>
<dbReference type="PANTHER" id="PTHR43014:SF2">
    <property type="entry name" value="MERCURIC REDUCTASE"/>
    <property type="match status" value="1"/>
</dbReference>
<dbReference type="SUPFAM" id="SSF51905">
    <property type="entry name" value="FAD/NAD(P)-binding domain"/>
    <property type="match status" value="2"/>
</dbReference>
<sequence>MPSSVSTVGCVKKSDIVIVGAGAAGTQVAQVLSRAGKTAVLVDPRDEPVELPPLTDGLFGEALTVTPLPVPEGIQRITAEAVRVEQGAVHLADGRVLEAESIVIATGLAPRPSPIPGGFTVGSLPGAQALRDAVVGRGDPLPRLGVLGSGFLALEIARSAADLGAEVALHLRGDLPLPGASPELGQAVLALNEAAGVSFVPRASNPDAASADVWAAAVGSRPVVPECPWPLTFSGRLAVGADLQVAPGVWAIGDCAEVVEGPHAGLGDGGAEPTALSQGLWLGRVLAGDDADAVWREVPSRWSFQGTTRVFTAGAAYRVCDPTPVVLGDLAAGRGQLLFFSGPHDDSVLLRVETIGLPPAHNAAKRLLGSVLAEGLDAIADGRDLPGAVTRAEAAAPDFDMRARSRQPAGRIA</sequence>
<reference evidence="2 3" key="1">
    <citation type="submission" date="2017-12" db="EMBL/GenBank/DDBJ databases">
        <title>Phylogenetic diversity of female urinary microbiome.</title>
        <authorList>
            <person name="Thomas-White K."/>
            <person name="Wolfe A.J."/>
        </authorList>
    </citation>
    <scope>NUCLEOTIDE SEQUENCE [LARGE SCALE GENOMIC DNA]</scope>
    <source>
        <strain evidence="2 3">UMB0426</strain>
    </source>
</reference>
<dbReference type="GO" id="GO:0003955">
    <property type="term" value="F:NAD(P)H dehydrogenase (quinone) activity"/>
    <property type="evidence" value="ECO:0007669"/>
    <property type="project" value="TreeGrafter"/>
</dbReference>
<dbReference type="GO" id="GO:0050660">
    <property type="term" value="F:flavin adenine dinucleotide binding"/>
    <property type="evidence" value="ECO:0007669"/>
    <property type="project" value="TreeGrafter"/>
</dbReference>
<dbReference type="EMBL" id="PKGO01000004">
    <property type="protein sequence ID" value="PKY70528.1"/>
    <property type="molecule type" value="Genomic_DNA"/>
</dbReference>
<dbReference type="Gene3D" id="3.50.50.60">
    <property type="entry name" value="FAD/NAD(P)-binding domain"/>
    <property type="match status" value="2"/>
</dbReference>
<accession>A0A2I1IHC4</accession>
<feature type="domain" description="FAD/NAD(P)-binding" evidence="1">
    <location>
        <begin position="15"/>
        <end position="260"/>
    </location>
</feature>
<proteinExistence type="predicted"/>
<evidence type="ECO:0000259" key="1">
    <source>
        <dbReference type="Pfam" id="PF07992"/>
    </source>
</evidence>